<organism evidence="2 3">
    <name type="scientific">Secundilactobacillus similis DSM 23365 = JCM 2765</name>
    <dbReference type="NCBI Taxonomy" id="1423804"/>
    <lineage>
        <taxon>Bacteria</taxon>
        <taxon>Bacillati</taxon>
        <taxon>Bacillota</taxon>
        <taxon>Bacilli</taxon>
        <taxon>Lactobacillales</taxon>
        <taxon>Lactobacillaceae</taxon>
        <taxon>Secundilactobacillus</taxon>
    </lineage>
</organism>
<dbReference type="Pfam" id="PF15919">
    <property type="entry name" value="HicB_lk_antitox"/>
    <property type="match status" value="1"/>
</dbReference>
<dbReference type="SUPFAM" id="SSF143100">
    <property type="entry name" value="TTHA1013/TTHA0281-like"/>
    <property type="match status" value="1"/>
</dbReference>
<evidence type="ECO:0000313" key="2">
    <source>
        <dbReference type="EMBL" id="KRN19960.1"/>
    </source>
</evidence>
<comment type="caution">
    <text evidence="2">The sequence shown here is derived from an EMBL/GenBank/DDBJ whole genome shotgun (WGS) entry which is preliminary data.</text>
</comment>
<gene>
    <name evidence="2" type="ORF">FD14_GL001591</name>
</gene>
<accession>A0A0R2EU56</accession>
<dbReference type="InterPro" id="IPR031807">
    <property type="entry name" value="HicB-like"/>
</dbReference>
<dbReference type="PATRIC" id="fig|1423804.4.peg.1718"/>
<dbReference type="Gene3D" id="3.30.160.250">
    <property type="match status" value="1"/>
</dbReference>
<evidence type="ECO:0000313" key="3">
    <source>
        <dbReference type="Proteomes" id="UP000051442"/>
    </source>
</evidence>
<name>A0A0R2EU56_9LACO</name>
<evidence type="ECO:0000259" key="1">
    <source>
        <dbReference type="Pfam" id="PF15919"/>
    </source>
</evidence>
<keyword evidence="3" id="KW-1185">Reference proteome</keyword>
<sequence>MALPDYVVYPAIFDDQHHDGNYTVTFPDVPDTVTQGETLTAAFKNAPDALAIALLDRRRYPQATDPKVVQVEHPDAVVSLVGVDMKRARRRADNRTVRKNVTVPMDLAELAKKRGINFSRTLAEALELKLED</sequence>
<dbReference type="AlphaFoldDB" id="A0A0R2EU56"/>
<protein>
    <submittedName>
        <fullName evidence="2">Putative phage protein</fullName>
    </submittedName>
</protein>
<dbReference type="RefSeq" id="WP_057152147.1">
    <property type="nucleotide sequence ID" value="NZ_AYZM01000134.1"/>
</dbReference>
<reference evidence="2 3" key="1">
    <citation type="journal article" date="2015" name="Genome Announc.">
        <title>Expanding the biotechnology potential of lactobacilli through comparative genomics of 213 strains and associated genera.</title>
        <authorList>
            <person name="Sun Z."/>
            <person name="Harris H.M."/>
            <person name="McCann A."/>
            <person name="Guo C."/>
            <person name="Argimon S."/>
            <person name="Zhang W."/>
            <person name="Yang X."/>
            <person name="Jeffery I.B."/>
            <person name="Cooney J.C."/>
            <person name="Kagawa T.F."/>
            <person name="Liu W."/>
            <person name="Song Y."/>
            <person name="Salvetti E."/>
            <person name="Wrobel A."/>
            <person name="Rasinkangas P."/>
            <person name="Parkhill J."/>
            <person name="Rea M.C."/>
            <person name="O'Sullivan O."/>
            <person name="Ritari J."/>
            <person name="Douillard F.P."/>
            <person name="Paul Ross R."/>
            <person name="Yang R."/>
            <person name="Briner A.E."/>
            <person name="Felis G.E."/>
            <person name="de Vos W.M."/>
            <person name="Barrangou R."/>
            <person name="Klaenhammer T.R."/>
            <person name="Caufield P.W."/>
            <person name="Cui Y."/>
            <person name="Zhang H."/>
            <person name="O'Toole P.W."/>
        </authorList>
    </citation>
    <scope>NUCLEOTIDE SEQUENCE [LARGE SCALE GENOMIC DNA]</scope>
    <source>
        <strain evidence="2 3">DSM 23365</strain>
    </source>
</reference>
<dbReference type="Proteomes" id="UP000051442">
    <property type="component" value="Unassembled WGS sequence"/>
</dbReference>
<feature type="domain" description="HicB-like antitoxin of toxin-antitoxin system" evidence="1">
    <location>
        <begin position="9"/>
        <end position="108"/>
    </location>
</feature>
<dbReference type="OrthoDB" id="5419659at2"/>
<proteinExistence type="predicted"/>
<dbReference type="InterPro" id="IPR035069">
    <property type="entry name" value="TTHA1013/TTHA0281-like"/>
</dbReference>
<dbReference type="STRING" id="1423804.FD14_GL001591"/>
<dbReference type="EMBL" id="AYZM01000134">
    <property type="protein sequence ID" value="KRN19960.1"/>
    <property type="molecule type" value="Genomic_DNA"/>
</dbReference>